<sequence>MVQNEQVLIDRISSGDSIAFQEFVESYKKKIYYIAYDITGDHNDAEDVSHEVFIKVFRSLKTFRRNAKISSWLYQISVNASIDLLRKKSSRPEKSMDDLERADIQESLPGSGTRAQNPEKSAEDFLIQKHISLALQKVSPKERSVFVMRHNSSSHPVKHVVSYVGV</sequence>
<keyword evidence="3" id="KW-0804">Transcription</keyword>
<organism evidence="6">
    <name type="scientific">marine sediment metagenome</name>
    <dbReference type="NCBI Taxonomy" id="412755"/>
    <lineage>
        <taxon>unclassified sequences</taxon>
        <taxon>metagenomes</taxon>
        <taxon>ecological metagenomes</taxon>
    </lineage>
</organism>
<dbReference type="GO" id="GO:0016987">
    <property type="term" value="F:sigma factor activity"/>
    <property type="evidence" value="ECO:0007669"/>
    <property type="project" value="UniProtKB-KW"/>
</dbReference>
<protein>
    <recommendedName>
        <fullName evidence="5">RNA polymerase sigma-70 region 2 domain-containing protein</fullName>
    </recommendedName>
</protein>
<feature type="domain" description="RNA polymerase sigma-70 region 2" evidence="5">
    <location>
        <begin position="23"/>
        <end position="89"/>
    </location>
</feature>
<accession>A0A0F9TAZ6</accession>
<dbReference type="InterPro" id="IPR007627">
    <property type="entry name" value="RNA_pol_sigma70_r2"/>
</dbReference>
<feature type="region of interest" description="Disordered" evidence="4">
    <location>
        <begin position="92"/>
        <end position="119"/>
    </location>
</feature>
<feature type="compositionally biased region" description="Basic and acidic residues" evidence="4">
    <location>
        <begin position="92"/>
        <end position="104"/>
    </location>
</feature>
<dbReference type="SUPFAM" id="SSF88946">
    <property type="entry name" value="Sigma2 domain of RNA polymerase sigma factors"/>
    <property type="match status" value="1"/>
</dbReference>
<reference evidence="6" key="1">
    <citation type="journal article" date="2015" name="Nature">
        <title>Complex archaea that bridge the gap between prokaryotes and eukaryotes.</title>
        <authorList>
            <person name="Spang A."/>
            <person name="Saw J.H."/>
            <person name="Jorgensen S.L."/>
            <person name="Zaremba-Niedzwiedzka K."/>
            <person name="Martijn J."/>
            <person name="Lind A.E."/>
            <person name="van Eijk R."/>
            <person name="Schleper C."/>
            <person name="Guy L."/>
            <person name="Ettema T.J."/>
        </authorList>
    </citation>
    <scope>NUCLEOTIDE SEQUENCE</scope>
</reference>
<evidence type="ECO:0000256" key="2">
    <source>
        <dbReference type="ARBA" id="ARBA00023082"/>
    </source>
</evidence>
<evidence type="ECO:0000256" key="1">
    <source>
        <dbReference type="ARBA" id="ARBA00023015"/>
    </source>
</evidence>
<dbReference type="Pfam" id="PF04542">
    <property type="entry name" value="Sigma70_r2"/>
    <property type="match status" value="1"/>
</dbReference>
<keyword evidence="1" id="KW-0805">Transcription regulation</keyword>
<dbReference type="EMBL" id="LAZR01001348">
    <property type="protein sequence ID" value="KKN46116.1"/>
    <property type="molecule type" value="Genomic_DNA"/>
</dbReference>
<name>A0A0F9TAZ6_9ZZZZ</name>
<dbReference type="NCBIfam" id="TIGR02937">
    <property type="entry name" value="sigma70-ECF"/>
    <property type="match status" value="1"/>
</dbReference>
<dbReference type="PANTHER" id="PTHR43133">
    <property type="entry name" value="RNA POLYMERASE ECF-TYPE SIGMA FACTO"/>
    <property type="match status" value="1"/>
</dbReference>
<evidence type="ECO:0000256" key="4">
    <source>
        <dbReference type="SAM" id="MobiDB-lite"/>
    </source>
</evidence>
<dbReference type="GO" id="GO:0006352">
    <property type="term" value="P:DNA-templated transcription initiation"/>
    <property type="evidence" value="ECO:0007669"/>
    <property type="project" value="InterPro"/>
</dbReference>
<feature type="compositionally biased region" description="Polar residues" evidence="4">
    <location>
        <begin position="108"/>
        <end position="119"/>
    </location>
</feature>
<evidence type="ECO:0000259" key="5">
    <source>
        <dbReference type="Pfam" id="PF04542"/>
    </source>
</evidence>
<gene>
    <name evidence="6" type="ORF">LCGC14_0676210</name>
</gene>
<evidence type="ECO:0000256" key="3">
    <source>
        <dbReference type="ARBA" id="ARBA00023163"/>
    </source>
</evidence>
<dbReference type="AlphaFoldDB" id="A0A0F9TAZ6"/>
<dbReference type="Gene3D" id="1.10.1740.10">
    <property type="match status" value="1"/>
</dbReference>
<keyword evidence="2" id="KW-0731">Sigma factor</keyword>
<dbReference type="InterPro" id="IPR039425">
    <property type="entry name" value="RNA_pol_sigma-70-like"/>
</dbReference>
<dbReference type="InterPro" id="IPR014284">
    <property type="entry name" value="RNA_pol_sigma-70_dom"/>
</dbReference>
<proteinExistence type="predicted"/>
<dbReference type="PANTHER" id="PTHR43133:SF51">
    <property type="entry name" value="RNA POLYMERASE SIGMA FACTOR"/>
    <property type="match status" value="1"/>
</dbReference>
<evidence type="ECO:0000313" key="6">
    <source>
        <dbReference type="EMBL" id="KKN46116.1"/>
    </source>
</evidence>
<comment type="caution">
    <text evidence="6">The sequence shown here is derived from an EMBL/GenBank/DDBJ whole genome shotgun (WGS) entry which is preliminary data.</text>
</comment>
<dbReference type="InterPro" id="IPR013325">
    <property type="entry name" value="RNA_pol_sigma_r2"/>
</dbReference>